<dbReference type="RefSeq" id="WP_158869493.1">
    <property type="nucleotide sequence ID" value="NZ_CP046401.1"/>
</dbReference>
<proteinExistence type="predicted"/>
<evidence type="ECO:0000256" key="1">
    <source>
        <dbReference type="SAM" id="Phobius"/>
    </source>
</evidence>
<evidence type="ECO:0000313" key="3">
    <source>
        <dbReference type="Proteomes" id="UP000428260"/>
    </source>
</evidence>
<dbReference type="EMBL" id="CP046401">
    <property type="protein sequence ID" value="QGY46357.1"/>
    <property type="molecule type" value="Genomic_DNA"/>
</dbReference>
<name>A0A6I6K1C3_9BACT</name>
<protein>
    <submittedName>
        <fullName evidence="2">Uncharacterized protein</fullName>
    </submittedName>
</protein>
<accession>A0A6I6K1C3</accession>
<dbReference type="KEGG" id="mcos:GM418_22645"/>
<keyword evidence="1" id="KW-1133">Transmembrane helix</keyword>
<keyword evidence="1" id="KW-0472">Membrane</keyword>
<reference evidence="2 3" key="1">
    <citation type="submission" date="2019-11" db="EMBL/GenBank/DDBJ databases">
        <authorList>
            <person name="Zheng R.K."/>
            <person name="Sun C.M."/>
        </authorList>
    </citation>
    <scope>NUCLEOTIDE SEQUENCE [LARGE SCALE GENOMIC DNA]</scope>
    <source>
        <strain evidence="2 3">WC007</strain>
    </source>
</reference>
<gene>
    <name evidence="2" type="ORF">GM418_22645</name>
</gene>
<dbReference type="Proteomes" id="UP000428260">
    <property type="component" value="Chromosome"/>
</dbReference>
<evidence type="ECO:0000313" key="2">
    <source>
        <dbReference type="EMBL" id="QGY46357.1"/>
    </source>
</evidence>
<sequence length="187" mass="21026">MKLRIKSTKTTVLVLGLYQVFGAILGFYLIAWLLLRTDEINGVMLLFYFMAVGLYCLSLKAGSLLIRKECKRGLIYSIVNQTFQIISFALGGYAYNYFSGGKLAFGFSLTDGFEMKLDFAITSKFRGGFFLNNGLPEKRSGSQKDKNYQIVQTQHSPLPRLNSHDKIVTLPKAIKQDGTTIFFATEL</sequence>
<feature type="transmembrane region" description="Helical" evidence="1">
    <location>
        <begin position="74"/>
        <end position="95"/>
    </location>
</feature>
<feature type="transmembrane region" description="Helical" evidence="1">
    <location>
        <begin position="40"/>
        <end position="62"/>
    </location>
</feature>
<keyword evidence="3" id="KW-1185">Reference proteome</keyword>
<organism evidence="2 3">
    <name type="scientific">Maribellus comscasis</name>
    <dbReference type="NCBI Taxonomy" id="2681766"/>
    <lineage>
        <taxon>Bacteria</taxon>
        <taxon>Pseudomonadati</taxon>
        <taxon>Bacteroidota</taxon>
        <taxon>Bacteroidia</taxon>
        <taxon>Marinilabiliales</taxon>
        <taxon>Prolixibacteraceae</taxon>
        <taxon>Maribellus</taxon>
    </lineage>
</organism>
<dbReference type="AlphaFoldDB" id="A0A6I6K1C3"/>
<feature type="transmembrane region" description="Helical" evidence="1">
    <location>
        <begin position="12"/>
        <end position="34"/>
    </location>
</feature>
<keyword evidence="1" id="KW-0812">Transmembrane</keyword>